<reference evidence="1 2" key="1">
    <citation type="journal article" date="2021" name="Plant Biotechnol. J.">
        <title>Multi-omics assisted identification of the key and species-specific regulatory components of drought-tolerant mechanisms in Gossypium stocksii.</title>
        <authorList>
            <person name="Yu D."/>
            <person name="Ke L."/>
            <person name="Zhang D."/>
            <person name="Wu Y."/>
            <person name="Sun Y."/>
            <person name="Mei J."/>
            <person name="Sun J."/>
            <person name="Sun Y."/>
        </authorList>
    </citation>
    <scope>NUCLEOTIDE SEQUENCE [LARGE SCALE GENOMIC DNA]</scope>
    <source>
        <strain evidence="2">cv. E1</strain>
        <tissue evidence="1">Leaf</tissue>
    </source>
</reference>
<protein>
    <submittedName>
        <fullName evidence="1">Uncharacterized protein</fullName>
    </submittedName>
</protein>
<evidence type="ECO:0000313" key="2">
    <source>
        <dbReference type="Proteomes" id="UP000828251"/>
    </source>
</evidence>
<sequence length="57" mass="6472">MQLSIGKQWKELLDYNDTIGFIFHDDAKKLGRAAKKRYTTQKIRPVSSTSNTKAQSG</sequence>
<gene>
    <name evidence="1" type="ORF">J1N35_033074</name>
</gene>
<accession>A0A9D3URB9</accession>
<dbReference type="EMBL" id="JAIQCV010000010">
    <property type="protein sequence ID" value="KAH1055009.1"/>
    <property type="molecule type" value="Genomic_DNA"/>
</dbReference>
<dbReference type="OrthoDB" id="590761at2759"/>
<dbReference type="Proteomes" id="UP000828251">
    <property type="component" value="Unassembled WGS sequence"/>
</dbReference>
<comment type="caution">
    <text evidence="1">The sequence shown here is derived from an EMBL/GenBank/DDBJ whole genome shotgun (WGS) entry which is preliminary data.</text>
</comment>
<keyword evidence="2" id="KW-1185">Reference proteome</keyword>
<proteinExistence type="predicted"/>
<dbReference type="AlphaFoldDB" id="A0A9D3URB9"/>
<evidence type="ECO:0000313" key="1">
    <source>
        <dbReference type="EMBL" id="KAH1055009.1"/>
    </source>
</evidence>
<name>A0A9D3URB9_9ROSI</name>
<organism evidence="1 2">
    <name type="scientific">Gossypium stocksii</name>
    <dbReference type="NCBI Taxonomy" id="47602"/>
    <lineage>
        <taxon>Eukaryota</taxon>
        <taxon>Viridiplantae</taxon>
        <taxon>Streptophyta</taxon>
        <taxon>Embryophyta</taxon>
        <taxon>Tracheophyta</taxon>
        <taxon>Spermatophyta</taxon>
        <taxon>Magnoliopsida</taxon>
        <taxon>eudicotyledons</taxon>
        <taxon>Gunneridae</taxon>
        <taxon>Pentapetalae</taxon>
        <taxon>rosids</taxon>
        <taxon>malvids</taxon>
        <taxon>Malvales</taxon>
        <taxon>Malvaceae</taxon>
        <taxon>Malvoideae</taxon>
        <taxon>Gossypium</taxon>
    </lineage>
</organism>